<keyword evidence="14" id="KW-1185">Reference proteome</keyword>
<dbReference type="InterPro" id="IPR004643">
    <property type="entry name" value="Fe-S_L-Ser_bsu"/>
</dbReference>
<evidence type="ECO:0000256" key="1">
    <source>
        <dbReference type="ARBA" id="ARBA00001966"/>
    </source>
</evidence>
<dbReference type="Pfam" id="PF03315">
    <property type="entry name" value="SDH_beta"/>
    <property type="match status" value="1"/>
</dbReference>
<evidence type="ECO:0000256" key="2">
    <source>
        <dbReference type="ARBA" id="ARBA00004742"/>
    </source>
</evidence>
<keyword evidence="7 11" id="KW-0408">Iron</keyword>
<feature type="domain" description="ACT" evidence="12">
    <location>
        <begin position="150"/>
        <end position="222"/>
    </location>
</feature>
<dbReference type="PROSITE" id="PS51671">
    <property type="entry name" value="ACT"/>
    <property type="match status" value="1"/>
</dbReference>
<comment type="pathway">
    <text evidence="2">Carbohydrate biosynthesis; gluconeogenesis.</text>
</comment>
<dbReference type="SUPFAM" id="SSF143548">
    <property type="entry name" value="Serine metabolism enzymes domain"/>
    <property type="match status" value="1"/>
</dbReference>
<evidence type="ECO:0000256" key="8">
    <source>
        <dbReference type="ARBA" id="ARBA00023014"/>
    </source>
</evidence>
<dbReference type="GO" id="GO:0051539">
    <property type="term" value="F:4 iron, 4 sulfur cluster binding"/>
    <property type="evidence" value="ECO:0007669"/>
    <property type="project" value="UniProtKB-UniRule"/>
</dbReference>
<dbReference type="InterPro" id="IPR005131">
    <property type="entry name" value="Ser_deHydtase_bsu"/>
</dbReference>
<comment type="catalytic activity">
    <reaction evidence="10 11">
        <text>L-serine = pyruvate + NH4(+)</text>
        <dbReference type="Rhea" id="RHEA:19169"/>
        <dbReference type="ChEBI" id="CHEBI:15361"/>
        <dbReference type="ChEBI" id="CHEBI:28938"/>
        <dbReference type="ChEBI" id="CHEBI:33384"/>
        <dbReference type="EC" id="4.3.1.17"/>
    </reaction>
</comment>
<dbReference type="Proteomes" id="UP000468327">
    <property type="component" value="Unassembled WGS sequence"/>
</dbReference>
<dbReference type="EC" id="4.3.1.17" evidence="11"/>
<dbReference type="GO" id="GO:0046872">
    <property type="term" value="F:metal ion binding"/>
    <property type="evidence" value="ECO:0007669"/>
    <property type="project" value="UniProtKB-KW"/>
</dbReference>
<dbReference type="RefSeq" id="WP_157004792.1">
    <property type="nucleotide sequence ID" value="NZ_WPOC01000003.1"/>
</dbReference>
<gene>
    <name evidence="13" type="primary">sdaAA</name>
    <name evidence="13" type="ORF">GO738_02530</name>
</gene>
<dbReference type="GO" id="GO:0006094">
    <property type="term" value="P:gluconeogenesis"/>
    <property type="evidence" value="ECO:0007669"/>
    <property type="project" value="UniProtKB-KW"/>
</dbReference>
<evidence type="ECO:0000259" key="12">
    <source>
        <dbReference type="PROSITE" id="PS51671"/>
    </source>
</evidence>
<dbReference type="InterPro" id="IPR002912">
    <property type="entry name" value="ACT_dom"/>
</dbReference>
<dbReference type="EMBL" id="WPOC01000003">
    <property type="protein sequence ID" value="MVN14236.1"/>
    <property type="molecule type" value="Genomic_DNA"/>
</dbReference>
<keyword evidence="9 11" id="KW-0456">Lyase</keyword>
<dbReference type="SUPFAM" id="SSF55021">
    <property type="entry name" value="ACT-like"/>
    <property type="match status" value="1"/>
</dbReference>
<protein>
    <recommendedName>
        <fullName evidence="11">L-serine dehydratase</fullName>
        <ecNumber evidence="11">4.3.1.17</ecNumber>
    </recommendedName>
</protein>
<accession>A0A6N8IG63</accession>
<evidence type="ECO:0000256" key="6">
    <source>
        <dbReference type="ARBA" id="ARBA00022723"/>
    </source>
</evidence>
<dbReference type="Gene3D" id="3.30.1330.90">
    <property type="entry name" value="D-3-phosphoglycerate dehydrogenase, domain 3"/>
    <property type="match status" value="1"/>
</dbReference>
<dbReference type="InterPro" id="IPR051318">
    <property type="entry name" value="Fe-S_L-Ser"/>
</dbReference>
<dbReference type="CDD" id="cd04879">
    <property type="entry name" value="ACT_3PGDH-like"/>
    <property type="match status" value="1"/>
</dbReference>
<evidence type="ECO:0000313" key="14">
    <source>
        <dbReference type="Proteomes" id="UP000468327"/>
    </source>
</evidence>
<comment type="caution">
    <text evidence="13">The sequence shown here is derived from an EMBL/GenBank/DDBJ whole genome shotgun (WGS) entry which is preliminary data.</text>
</comment>
<dbReference type="Pfam" id="PF03313">
    <property type="entry name" value="SDH_alpha"/>
    <property type="match status" value="1"/>
</dbReference>
<dbReference type="InterPro" id="IPR005130">
    <property type="entry name" value="Ser_deHydtase-like_asu"/>
</dbReference>
<dbReference type="PANTHER" id="PTHR30182:SF1">
    <property type="entry name" value="L-SERINE DEHYDRATASE 1"/>
    <property type="match status" value="1"/>
</dbReference>
<evidence type="ECO:0000256" key="3">
    <source>
        <dbReference type="ARBA" id="ARBA00008636"/>
    </source>
</evidence>
<proteinExistence type="inferred from homology"/>
<evidence type="ECO:0000256" key="11">
    <source>
        <dbReference type="RuleBase" id="RU366059"/>
    </source>
</evidence>
<name>A0A6N8IG63_9ACTN</name>
<organism evidence="13 14">
    <name type="scientific">Gordonibacter urolithinfaciens</name>
    <dbReference type="NCBI Taxonomy" id="1335613"/>
    <lineage>
        <taxon>Bacteria</taxon>
        <taxon>Bacillati</taxon>
        <taxon>Actinomycetota</taxon>
        <taxon>Coriobacteriia</taxon>
        <taxon>Eggerthellales</taxon>
        <taxon>Eggerthellaceae</taxon>
        <taxon>Gordonibacter</taxon>
    </lineage>
</organism>
<evidence type="ECO:0000256" key="9">
    <source>
        <dbReference type="ARBA" id="ARBA00023239"/>
    </source>
</evidence>
<evidence type="ECO:0000313" key="13">
    <source>
        <dbReference type="EMBL" id="MVN14236.1"/>
    </source>
</evidence>
<reference evidence="13 14" key="1">
    <citation type="submission" date="2019-11" db="EMBL/GenBank/DDBJ databases">
        <title>Whole genome shotgun sequencing (WGS) data from Adlercreutzia equolifaciens ResAG-91, Eggerthella lenta MRI-F36, MRI-F37, MRI-F40, ResAG-49, ResAG-88, ResAG-121, ResAG-145, and Gordonibacter sp. ResAG-5, ResAG-26, ResAG-43, ResAG-50, ResAG-59.</title>
        <authorList>
            <person name="Stoll D.A."/>
            <person name="Danylec N."/>
            <person name="Franz C.M.A.P."/>
            <person name="Huch M."/>
        </authorList>
    </citation>
    <scope>NUCLEOTIDE SEQUENCE [LARGE SCALE GENOMIC DNA]</scope>
    <source>
        <strain evidence="13 14">ResAG-59</strain>
    </source>
</reference>
<keyword evidence="4 11" id="KW-0312">Gluconeogenesis</keyword>
<dbReference type="PANTHER" id="PTHR30182">
    <property type="entry name" value="L-SERINE DEHYDRATASE"/>
    <property type="match status" value="1"/>
</dbReference>
<keyword evidence="5 11" id="KW-0004">4Fe-4S</keyword>
<keyword evidence="8 11" id="KW-0411">Iron-sulfur</keyword>
<dbReference type="InterPro" id="IPR045865">
    <property type="entry name" value="ACT-like_dom_sf"/>
</dbReference>
<dbReference type="AlphaFoldDB" id="A0A6N8IG63"/>
<evidence type="ECO:0000256" key="4">
    <source>
        <dbReference type="ARBA" id="ARBA00022432"/>
    </source>
</evidence>
<dbReference type="InterPro" id="IPR029009">
    <property type="entry name" value="ASB_dom_sf"/>
</dbReference>
<dbReference type="GO" id="GO:0003941">
    <property type="term" value="F:L-serine ammonia-lyase activity"/>
    <property type="evidence" value="ECO:0007669"/>
    <property type="project" value="UniProtKB-UniRule"/>
</dbReference>
<dbReference type="NCBIfam" id="TIGR00719">
    <property type="entry name" value="sda_beta"/>
    <property type="match status" value="1"/>
</dbReference>
<sequence length="549" mass="54905">MDTFGFADIVGPIMVGPSSSHTAGALRIARMARSLLAAAPVRAEFTLYGSFAHTQSGHGTDKALIAGLLGLEPDDLGVRDSFERAHAAGLAFSFCCDREAAVEHPNTVDARIVDAEGGALEVRGVSVGGGAAVVTRIDGIDVNVTGEHTSVVVRQRDETGVLAHIAGCFSDCAVNIATARMYRTRRGSEAFTVMELDGPAPAEAKAAIERHPAVRDVRIVPADGAAGRAAGDAAGRPAGGTGACATAGAEQAEERFAACDFASGAELLARCTEQGAGLAGAFLAREQALAALDGRACDALPYADRVLAVMRASATEPLREPVPSMGGLIGGEARDVRRSREQGPAVVDGLAGAAMEYALAVLETNASMGRIVAAPTAGSAGVVPGVLLALEQERGLDAAALHRGLLAAGAVGYLIARNATVSGAEGGCQAEIGAAAAMAAAAAVEMAGGTPAQALDAAANALSSLMGLVCDPVGGLVEVPCQKRNATAAAMALVSAQIALAGVGNLVGFDETVAAMDSVGRALPFELRESALGGIAAAPSACAWCAAHA</sequence>
<evidence type="ECO:0000256" key="7">
    <source>
        <dbReference type="ARBA" id="ARBA00023004"/>
    </source>
</evidence>
<dbReference type="NCBIfam" id="TIGR00718">
    <property type="entry name" value="sda_alpha"/>
    <property type="match status" value="1"/>
</dbReference>
<dbReference type="InterPro" id="IPR004642">
    <property type="entry name" value="Ser_deHydtase_asu"/>
</dbReference>
<evidence type="ECO:0000256" key="10">
    <source>
        <dbReference type="ARBA" id="ARBA00049406"/>
    </source>
</evidence>
<evidence type="ECO:0000256" key="5">
    <source>
        <dbReference type="ARBA" id="ARBA00022485"/>
    </source>
</evidence>
<keyword evidence="6 11" id="KW-0479">Metal-binding</keyword>
<comment type="cofactor">
    <cofactor evidence="1 11">
        <name>[4Fe-4S] cluster</name>
        <dbReference type="ChEBI" id="CHEBI:49883"/>
    </cofactor>
</comment>
<dbReference type="Gene3D" id="3.30.70.260">
    <property type="match status" value="1"/>
</dbReference>
<comment type="similarity">
    <text evidence="3 11">Belongs to the iron-sulfur dependent L-serine dehydratase family.</text>
</comment>